<protein>
    <submittedName>
        <fullName evidence="4">Nitronate monooxygenase family protein</fullName>
    </submittedName>
</protein>
<dbReference type="AlphaFoldDB" id="K5B7P9"/>
<proteinExistence type="predicted"/>
<dbReference type="InterPro" id="IPR002328">
    <property type="entry name" value="ADH_Zn_CS"/>
</dbReference>
<keyword evidence="2" id="KW-0288">FMN</keyword>
<organism evidence="4 5">
    <name type="scientific">Mycolicibacterium hassiacum (strain DSM 44199 / CIP 105218 / JCM 12690 / 3849)</name>
    <name type="common">Mycobacterium hassiacum</name>
    <dbReference type="NCBI Taxonomy" id="1122247"/>
    <lineage>
        <taxon>Bacteria</taxon>
        <taxon>Bacillati</taxon>
        <taxon>Actinomycetota</taxon>
        <taxon>Actinomycetes</taxon>
        <taxon>Mycobacteriales</taxon>
        <taxon>Mycobacteriaceae</taxon>
        <taxon>Mycolicibacterium</taxon>
    </lineage>
</organism>
<dbReference type="OrthoDB" id="7165168at2"/>
<dbReference type="Gene3D" id="3.20.20.70">
    <property type="entry name" value="Aldolase class I"/>
    <property type="match status" value="1"/>
</dbReference>
<dbReference type="PANTHER" id="PTHR32332">
    <property type="entry name" value="2-NITROPROPANE DIOXYGENASE"/>
    <property type="match status" value="1"/>
</dbReference>
<keyword evidence="5" id="KW-1185">Reference proteome</keyword>
<gene>
    <name evidence="4" type="ORF">C731_3820</name>
</gene>
<dbReference type="Proteomes" id="UP000006265">
    <property type="component" value="Unassembled WGS sequence"/>
</dbReference>
<keyword evidence="3" id="KW-0560">Oxidoreductase</keyword>
<comment type="caution">
    <text evidence="4">The sequence shown here is derived from an EMBL/GenBank/DDBJ whole genome shotgun (WGS) entry which is preliminary data.</text>
</comment>
<reference evidence="4 5" key="1">
    <citation type="journal article" date="2012" name="J. Bacteriol.">
        <title>Genome sequence of Mycobacterium hassiacum DSM 44199, a rare source of heat-stable mycobacterial proteins.</title>
        <authorList>
            <person name="Tiago I."/>
            <person name="Maranha A."/>
            <person name="Mendes V."/>
            <person name="Alarico S."/>
            <person name="Moynihan P.J."/>
            <person name="Clarke A.J."/>
            <person name="Macedo-Ribeiro S."/>
            <person name="Pereira P.J."/>
            <person name="Empadinhas N."/>
        </authorList>
    </citation>
    <scope>NUCLEOTIDE SEQUENCE [LARGE SCALE GENOMIC DNA]</scope>
    <source>
        <strain evidence="5">DSM 44199 / CIP 105218 / JCM 12690 / 3849</strain>
    </source>
</reference>
<evidence type="ECO:0000313" key="4">
    <source>
        <dbReference type="EMBL" id="EKF22328.1"/>
    </source>
</evidence>
<dbReference type="InterPro" id="IPR013785">
    <property type="entry name" value="Aldolase_TIM"/>
</dbReference>
<dbReference type="GO" id="GO:0018580">
    <property type="term" value="F:nitronate monooxygenase activity"/>
    <property type="evidence" value="ECO:0007669"/>
    <property type="project" value="InterPro"/>
</dbReference>
<dbReference type="EMBL" id="AMRA01000102">
    <property type="protein sequence ID" value="EKF22328.1"/>
    <property type="molecule type" value="Genomic_DNA"/>
</dbReference>
<evidence type="ECO:0000256" key="3">
    <source>
        <dbReference type="ARBA" id="ARBA00023002"/>
    </source>
</evidence>
<dbReference type="PATRIC" id="fig|1122247.3.peg.3662"/>
<name>K5B7P9_MYCHD</name>
<dbReference type="STRING" id="1122247.GCA_000379865_02682"/>
<dbReference type="CDD" id="cd04730">
    <property type="entry name" value="NPD_like"/>
    <property type="match status" value="1"/>
</dbReference>
<dbReference type="SUPFAM" id="SSF51412">
    <property type="entry name" value="Inosine monophosphate dehydrogenase (IMPDH)"/>
    <property type="match status" value="1"/>
</dbReference>
<dbReference type="RefSeq" id="WP_005630452.1">
    <property type="nucleotide sequence ID" value="NZ_AMRA01000102.1"/>
</dbReference>
<dbReference type="PROSITE" id="PS00059">
    <property type="entry name" value="ADH_ZINC"/>
    <property type="match status" value="1"/>
</dbReference>
<sequence>MRTELCERFGIEYPIFVFTPSERVAAAVSRAGGLGVLGCVRFNKAEDLEEVLKWMDENTDGRPYGVDVVMPAKVPQEGSAVDIAKLIPQGHRDFVEKTLADLGVPPLPEDAERNEGVLGWLHSVARSHVEVALDHPIKLIANALGSPPVDVIEQVHKAGVPVAALAGSAKHAQRHVDNGVDIVVAQGHEAGGHTGEIGSVVLWPEIVDAVGDQVPVLAAGGIGTGRQVAAALSLGAQGVWMGSLFLTSAEYHLGHRKPSGVSTIQEALLRATSADTVRRRIYTGKPARLLKTKWTDAWDAPDAPEPLPMPLQNILVSEAHQRMNESDNPDTVAMPVGQIVGRMNEIRPVADIIADLVAEFEETTRRLDAIRDR</sequence>
<evidence type="ECO:0000313" key="5">
    <source>
        <dbReference type="Proteomes" id="UP000006265"/>
    </source>
</evidence>
<evidence type="ECO:0000256" key="1">
    <source>
        <dbReference type="ARBA" id="ARBA00022630"/>
    </source>
</evidence>
<dbReference type="Pfam" id="PF03060">
    <property type="entry name" value="NMO"/>
    <property type="match status" value="1"/>
</dbReference>
<accession>K5B7P9</accession>
<evidence type="ECO:0000256" key="2">
    <source>
        <dbReference type="ARBA" id="ARBA00022643"/>
    </source>
</evidence>
<dbReference type="GO" id="GO:0008270">
    <property type="term" value="F:zinc ion binding"/>
    <property type="evidence" value="ECO:0007669"/>
    <property type="project" value="InterPro"/>
</dbReference>
<keyword evidence="1" id="KW-0285">Flavoprotein</keyword>
<dbReference type="PANTHER" id="PTHR32332:SF38">
    <property type="entry name" value="MONOOXYGENASE RV1533-RELATED"/>
    <property type="match status" value="1"/>
</dbReference>
<dbReference type="eggNOG" id="COG2070">
    <property type="taxonomic scope" value="Bacteria"/>
</dbReference>
<keyword evidence="4" id="KW-0503">Monooxygenase</keyword>
<dbReference type="InterPro" id="IPR004136">
    <property type="entry name" value="NMO"/>
</dbReference>